<gene>
    <name evidence="1" type="ORF">A2Y62_03395</name>
</gene>
<dbReference type="EMBL" id="MFGW01000152">
    <property type="protein sequence ID" value="OGF63730.1"/>
    <property type="molecule type" value="Genomic_DNA"/>
</dbReference>
<name>A0A1F5VK61_9BACT</name>
<reference evidence="1 2" key="1">
    <citation type="journal article" date="2016" name="Nat. Commun.">
        <title>Thousands of microbial genomes shed light on interconnected biogeochemical processes in an aquifer system.</title>
        <authorList>
            <person name="Anantharaman K."/>
            <person name="Brown C.T."/>
            <person name="Hug L.A."/>
            <person name="Sharon I."/>
            <person name="Castelle C.J."/>
            <person name="Probst A.J."/>
            <person name="Thomas B.C."/>
            <person name="Singh A."/>
            <person name="Wilkins M.J."/>
            <person name="Karaoz U."/>
            <person name="Brodie E.L."/>
            <person name="Williams K.H."/>
            <person name="Hubbard S.S."/>
            <person name="Banfield J.F."/>
        </authorList>
    </citation>
    <scope>NUCLEOTIDE SEQUENCE [LARGE SCALE GENOMIC DNA]</scope>
</reference>
<proteinExistence type="predicted"/>
<evidence type="ECO:0000313" key="2">
    <source>
        <dbReference type="Proteomes" id="UP000178943"/>
    </source>
</evidence>
<organism evidence="1 2">
    <name type="scientific">Candidatus Fischerbacteria bacterium RBG_13_37_8</name>
    <dbReference type="NCBI Taxonomy" id="1817863"/>
    <lineage>
        <taxon>Bacteria</taxon>
        <taxon>Candidatus Fischeribacteriota</taxon>
    </lineage>
</organism>
<dbReference type="Proteomes" id="UP000178943">
    <property type="component" value="Unassembled WGS sequence"/>
</dbReference>
<dbReference type="AlphaFoldDB" id="A0A1F5VK61"/>
<protein>
    <submittedName>
        <fullName evidence="1">Uncharacterized protein</fullName>
    </submittedName>
</protein>
<dbReference type="STRING" id="1817863.A2Y62_03395"/>
<evidence type="ECO:0000313" key="1">
    <source>
        <dbReference type="EMBL" id="OGF63730.1"/>
    </source>
</evidence>
<sequence length="94" mass="11462">MNVIQYTHNHYINIAEELARKMTESRKSFWEIVHREFSRKNISKPELRQVVYIGLKHIGYCWKKLLPYFNIQESDYKKFMNFLNKQGITLSCFK</sequence>
<comment type="caution">
    <text evidence="1">The sequence shown here is derived from an EMBL/GenBank/DDBJ whole genome shotgun (WGS) entry which is preliminary data.</text>
</comment>
<accession>A0A1F5VK61</accession>